<evidence type="ECO:0000313" key="1">
    <source>
        <dbReference type="Proteomes" id="UP000025227"/>
    </source>
</evidence>
<accession>A0A7I4Z2V6</accession>
<reference evidence="2" key="1">
    <citation type="submission" date="2020-12" db="UniProtKB">
        <authorList>
            <consortium name="WormBaseParasite"/>
        </authorList>
    </citation>
    <scope>IDENTIFICATION</scope>
    <source>
        <strain evidence="2">MHco3</strain>
    </source>
</reference>
<dbReference type="WBParaSite" id="HCON_00181600-00001">
    <property type="protein sequence ID" value="HCON_00181600-00001"/>
    <property type="gene ID" value="HCON_00181600"/>
</dbReference>
<protein>
    <submittedName>
        <fullName evidence="2">Protein polybromo-1</fullName>
    </submittedName>
</protein>
<keyword evidence="1" id="KW-1185">Reference proteome</keyword>
<dbReference type="OrthoDB" id="5864674at2759"/>
<dbReference type="Proteomes" id="UP000025227">
    <property type="component" value="Unplaced"/>
</dbReference>
<name>A0A7I4Z2V6_HAECO</name>
<evidence type="ECO:0000313" key="2">
    <source>
        <dbReference type="WBParaSite" id="HCON_00181600-00001"/>
    </source>
</evidence>
<proteinExistence type="predicted"/>
<dbReference type="AlphaFoldDB" id="A0A7I4Z2V6"/>
<organism evidence="1 2">
    <name type="scientific">Haemonchus contortus</name>
    <name type="common">Barber pole worm</name>
    <dbReference type="NCBI Taxonomy" id="6289"/>
    <lineage>
        <taxon>Eukaryota</taxon>
        <taxon>Metazoa</taxon>
        <taxon>Ecdysozoa</taxon>
        <taxon>Nematoda</taxon>
        <taxon>Chromadorea</taxon>
        <taxon>Rhabditida</taxon>
        <taxon>Rhabditina</taxon>
        <taxon>Rhabditomorpha</taxon>
        <taxon>Strongyloidea</taxon>
        <taxon>Trichostrongylidae</taxon>
        <taxon>Haemonchus</taxon>
    </lineage>
</organism>
<sequence>MIHEDDEPPEDDDKSKWEKYYQLETAGIHEYGNSEKEEKDRLIRKSGDILNRTVERRSDGYYVRLPWKDAHMLLLDNYSTAIRCLENIWCSMQKDQNLLQRYDAVFQEQILLNILEDVPKSKPPPERRIHYLPHQAVMTPRNQQQSSV</sequence>